<feature type="transmembrane region" description="Helical" evidence="2">
    <location>
        <begin position="55"/>
        <end position="80"/>
    </location>
</feature>
<feature type="compositionally biased region" description="Polar residues" evidence="1">
    <location>
        <begin position="181"/>
        <end position="191"/>
    </location>
</feature>
<evidence type="ECO:0000313" key="3">
    <source>
        <dbReference type="EMBL" id="KAJ9142446.1"/>
    </source>
</evidence>
<keyword evidence="2" id="KW-0472">Membrane</keyword>
<feature type="region of interest" description="Disordered" evidence="1">
    <location>
        <begin position="181"/>
        <end position="239"/>
    </location>
</feature>
<reference evidence="3" key="1">
    <citation type="submission" date="2022-07" db="EMBL/GenBank/DDBJ databases">
        <title>Fungi with potential for degradation of polypropylene.</title>
        <authorList>
            <person name="Gostincar C."/>
        </authorList>
    </citation>
    <scope>NUCLEOTIDE SEQUENCE</scope>
    <source>
        <strain evidence="3">EXF-13308</strain>
    </source>
</reference>
<keyword evidence="2" id="KW-0812">Transmembrane</keyword>
<feature type="region of interest" description="Disordered" evidence="1">
    <location>
        <begin position="137"/>
        <end position="157"/>
    </location>
</feature>
<dbReference type="EMBL" id="JANBVO010000022">
    <property type="protein sequence ID" value="KAJ9142446.1"/>
    <property type="molecule type" value="Genomic_DNA"/>
</dbReference>
<feature type="transmembrane region" description="Helical" evidence="2">
    <location>
        <begin position="86"/>
        <end position="103"/>
    </location>
</feature>
<organism evidence="3 4">
    <name type="scientific">Pleurostoma richardsiae</name>
    <dbReference type="NCBI Taxonomy" id="41990"/>
    <lineage>
        <taxon>Eukaryota</taxon>
        <taxon>Fungi</taxon>
        <taxon>Dikarya</taxon>
        <taxon>Ascomycota</taxon>
        <taxon>Pezizomycotina</taxon>
        <taxon>Sordariomycetes</taxon>
        <taxon>Sordariomycetidae</taxon>
        <taxon>Calosphaeriales</taxon>
        <taxon>Pleurostomataceae</taxon>
        <taxon>Pleurostoma</taxon>
    </lineage>
</organism>
<feature type="compositionally biased region" description="Polar residues" evidence="1">
    <location>
        <begin position="147"/>
        <end position="157"/>
    </location>
</feature>
<proteinExistence type="predicted"/>
<gene>
    <name evidence="3" type="ORF">NKR23_g7245</name>
</gene>
<sequence>MNHLQDPPIAGQEGASVLDGVEDSVLAFAQGIRALIAFSIQALHQATIGTGSTLITVLITNIKLLVALVILWVQMLFLILRSAPHIAVALACYCVILASRLLSRWKAFLRRPLHTPRTLQPGPNGVSPAATTYTTAYPTTTRHYNKNDSSPAPTTNRIAKSRTFGVLSSLSLSFSRSSLSNIANNSTGRKPSSSSISSSEAPKTKTRLPRASLPSSRTMPSMEQRPSARPPTTNPRLITSAQPSAYWSGRFTALHDRFLNELLTPRNLQTLADAHAEEYGIPDPPPPPPASRFGSSSSSRHDARIPPSATSSAILQRRQTPGEFRSVGQQSADALNDDDSRCRRVFLHLQRACVTGEARQSLHEWQQAYARKTGRRALLPEGGTMEERGLVARWFGVGKRGGKRMTIA</sequence>
<feature type="region of interest" description="Disordered" evidence="1">
    <location>
        <begin position="277"/>
        <end position="314"/>
    </location>
</feature>
<accession>A0AA38RC39</accession>
<comment type="caution">
    <text evidence="3">The sequence shown here is derived from an EMBL/GenBank/DDBJ whole genome shotgun (WGS) entry which is preliminary data.</text>
</comment>
<keyword evidence="4" id="KW-1185">Reference proteome</keyword>
<dbReference type="AlphaFoldDB" id="A0AA38RC39"/>
<evidence type="ECO:0000313" key="4">
    <source>
        <dbReference type="Proteomes" id="UP001174694"/>
    </source>
</evidence>
<protein>
    <submittedName>
        <fullName evidence="3">Uncharacterized protein</fullName>
    </submittedName>
</protein>
<dbReference type="Proteomes" id="UP001174694">
    <property type="component" value="Unassembled WGS sequence"/>
</dbReference>
<keyword evidence="2" id="KW-1133">Transmembrane helix</keyword>
<name>A0AA38RC39_9PEZI</name>
<evidence type="ECO:0000256" key="2">
    <source>
        <dbReference type="SAM" id="Phobius"/>
    </source>
</evidence>
<evidence type="ECO:0000256" key="1">
    <source>
        <dbReference type="SAM" id="MobiDB-lite"/>
    </source>
</evidence>